<reference evidence="1 2" key="1">
    <citation type="submission" date="2021-06" db="EMBL/GenBank/DDBJ databases">
        <title>Caerostris extrusa draft genome.</title>
        <authorList>
            <person name="Kono N."/>
            <person name="Arakawa K."/>
        </authorList>
    </citation>
    <scope>NUCLEOTIDE SEQUENCE [LARGE SCALE GENOMIC DNA]</scope>
</reference>
<gene>
    <name evidence="1" type="ORF">CEXT_580391</name>
</gene>
<protein>
    <submittedName>
        <fullName evidence="1">Uncharacterized protein</fullName>
    </submittedName>
</protein>
<sequence length="47" mass="5337">TAYTFLKAKEILEEFVLVLEDELKCCTESAKGREEVYEGGRGYLCSD</sequence>
<keyword evidence="2" id="KW-1185">Reference proteome</keyword>
<feature type="non-terminal residue" evidence="1">
    <location>
        <position position="1"/>
    </location>
</feature>
<name>A0AAV4RP63_CAEEX</name>
<evidence type="ECO:0000313" key="2">
    <source>
        <dbReference type="Proteomes" id="UP001054945"/>
    </source>
</evidence>
<proteinExistence type="predicted"/>
<dbReference type="Proteomes" id="UP001054945">
    <property type="component" value="Unassembled WGS sequence"/>
</dbReference>
<accession>A0AAV4RP63</accession>
<evidence type="ECO:0000313" key="1">
    <source>
        <dbReference type="EMBL" id="GIY24053.1"/>
    </source>
</evidence>
<dbReference type="EMBL" id="BPLR01008342">
    <property type="protein sequence ID" value="GIY24053.1"/>
    <property type="molecule type" value="Genomic_DNA"/>
</dbReference>
<comment type="caution">
    <text evidence="1">The sequence shown here is derived from an EMBL/GenBank/DDBJ whole genome shotgun (WGS) entry which is preliminary data.</text>
</comment>
<dbReference type="AlphaFoldDB" id="A0AAV4RP63"/>
<organism evidence="1 2">
    <name type="scientific">Caerostris extrusa</name>
    <name type="common">Bark spider</name>
    <name type="synonym">Caerostris bankana</name>
    <dbReference type="NCBI Taxonomy" id="172846"/>
    <lineage>
        <taxon>Eukaryota</taxon>
        <taxon>Metazoa</taxon>
        <taxon>Ecdysozoa</taxon>
        <taxon>Arthropoda</taxon>
        <taxon>Chelicerata</taxon>
        <taxon>Arachnida</taxon>
        <taxon>Araneae</taxon>
        <taxon>Araneomorphae</taxon>
        <taxon>Entelegynae</taxon>
        <taxon>Araneoidea</taxon>
        <taxon>Araneidae</taxon>
        <taxon>Caerostris</taxon>
    </lineage>
</organism>